<accession>A0A1V3JR55</accession>
<comment type="caution">
    <text evidence="2">The sequence shown here is derived from an EMBL/GenBank/DDBJ whole genome shotgun (WGS) entry which is preliminary data.</text>
</comment>
<feature type="transmembrane region" description="Helical" evidence="1">
    <location>
        <begin position="65"/>
        <end position="81"/>
    </location>
</feature>
<feature type="transmembrane region" description="Helical" evidence="1">
    <location>
        <begin position="220"/>
        <end position="239"/>
    </location>
</feature>
<feature type="transmembrane region" description="Helical" evidence="1">
    <location>
        <begin position="87"/>
        <end position="104"/>
    </location>
</feature>
<dbReference type="InterPro" id="IPR025576">
    <property type="entry name" value="YwiC"/>
</dbReference>
<organism evidence="2 3">
    <name type="scientific">Rodentibacter genomosp. 2</name>
    <dbReference type="NCBI Taxonomy" id="1908266"/>
    <lineage>
        <taxon>Bacteria</taxon>
        <taxon>Pseudomonadati</taxon>
        <taxon>Pseudomonadota</taxon>
        <taxon>Gammaproteobacteria</taxon>
        <taxon>Pasteurellales</taxon>
        <taxon>Pasteurellaceae</taxon>
        <taxon>Rodentibacter</taxon>
    </lineage>
</organism>
<feature type="transmembrane region" description="Helical" evidence="1">
    <location>
        <begin position="7"/>
        <end position="24"/>
    </location>
</feature>
<feature type="transmembrane region" description="Helical" evidence="1">
    <location>
        <begin position="30"/>
        <end position="53"/>
    </location>
</feature>
<protein>
    <recommendedName>
        <fullName evidence="4">YwiC-like protein</fullName>
    </recommendedName>
</protein>
<reference evidence="2 3" key="1">
    <citation type="submission" date="2016-10" db="EMBL/GenBank/DDBJ databases">
        <title>Rodentibacter gen. nov. and new species.</title>
        <authorList>
            <person name="Christensen H."/>
        </authorList>
    </citation>
    <scope>NUCLEOTIDE SEQUENCE [LARGE SCALE GENOMIC DNA]</scope>
    <source>
        <strain evidence="2 3">1996246016</strain>
    </source>
</reference>
<dbReference type="Proteomes" id="UP000188541">
    <property type="component" value="Unassembled WGS sequence"/>
</dbReference>
<dbReference type="Pfam" id="PF14256">
    <property type="entry name" value="YwiC"/>
    <property type="match status" value="1"/>
</dbReference>
<sequence>MKLLISNQHGAIVMALLLFLYGMLLNHPVWAHAFLLMAWFSLYLMSYPLLNLFKGKNIEQYRKWTFIYGTATLVFALPALFYNWQILYFIVAMLPFVLVNIYYIKQKDERNFFNDLAGIAIFALAGMAAYYFPDRTFDMKIWWVAIYPSLFFIGTTIYVKSMMRERKNRKYLRASILFHSFLVAYFVGTGQFYLALAFFVGWVRAIYLPHKKLSVKQVGLTEFLITAIFFVFLLLGTLIG</sequence>
<gene>
    <name evidence="2" type="ORF">BKK55_01060</name>
</gene>
<keyword evidence="1" id="KW-0812">Transmembrane</keyword>
<dbReference type="EMBL" id="MLHO01000004">
    <property type="protein sequence ID" value="OOF59169.1"/>
    <property type="molecule type" value="Genomic_DNA"/>
</dbReference>
<dbReference type="OrthoDB" id="2380563at2"/>
<evidence type="ECO:0000313" key="3">
    <source>
        <dbReference type="Proteomes" id="UP000188541"/>
    </source>
</evidence>
<keyword evidence="1" id="KW-0472">Membrane</keyword>
<feature type="transmembrane region" description="Helical" evidence="1">
    <location>
        <begin position="139"/>
        <end position="159"/>
    </location>
</feature>
<feature type="transmembrane region" description="Helical" evidence="1">
    <location>
        <begin position="116"/>
        <end position="133"/>
    </location>
</feature>
<proteinExistence type="predicted"/>
<evidence type="ECO:0000313" key="2">
    <source>
        <dbReference type="EMBL" id="OOF59169.1"/>
    </source>
</evidence>
<name>A0A1V3JR55_9PAST</name>
<dbReference type="AlphaFoldDB" id="A0A1V3JR55"/>
<evidence type="ECO:0008006" key="4">
    <source>
        <dbReference type="Google" id="ProtNLM"/>
    </source>
</evidence>
<evidence type="ECO:0000256" key="1">
    <source>
        <dbReference type="SAM" id="Phobius"/>
    </source>
</evidence>
<dbReference type="RefSeq" id="WP_077550209.1">
    <property type="nucleotide sequence ID" value="NZ_MLHO01000004.1"/>
</dbReference>
<keyword evidence="1" id="KW-1133">Transmembrane helix</keyword>
<dbReference type="STRING" id="1908266.BKK55_01060"/>
<keyword evidence="3" id="KW-1185">Reference proteome</keyword>